<name>A0A382LZH6_9ZZZZ</name>
<gene>
    <name evidence="1" type="ORF">METZ01_LOCUS294988</name>
</gene>
<protein>
    <submittedName>
        <fullName evidence="1">Uncharacterized protein</fullName>
    </submittedName>
</protein>
<organism evidence="1">
    <name type="scientific">marine metagenome</name>
    <dbReference type="NCBI Taxonomy" id="408172"/>
    <lineage>
        <taxon>unclassified sequences</taxon>
        <taxon>metagenomes</taxon>
        <taxon>ecological metagenomes</taxon>
    </lineage>
</organism>
<evidence type="ECO:0000313" key="1">
    <source>
        <dbReference type="EMBL" id="SVC42134.1"/>
    </source>
</evidence>
<reference evidence="1" key="1">
    <citation type="submission" date="2018-05" db="EMBL/GenBank/DDBJ databases">
        <authorList>
            <person name="Lanie J.A."/>
            <person name="Ng W.-L."/>
            <person name="Kazmierczak K.M."/>
            <person name="Andrzejewski T.M."/>
            <person name="Davidsen T.M."/>
            <person name="Wayne K.J."/>
            <person name="Tettelin H."/>
            <person name="Glass J.I."/>
            <person name="Rusch D."/>
            <person name="Podicherti R."/>
            <person name="Tsui H.-C.T."/>
            <person name="Winkler M.E."/>
        </authorList>
    </citation>
    <scope>NUCLEOTIDE SEQUENCE</scope>
</reference>
<sequence>MSLEDYINISFDDTLSRSHKGRQLRIAKNFWLEYFGLRKLNGVHNHTIREDLDEFHEYITELDEISSYAVKKQDEKNPAACIWRKGVLIGKIWDSRRRGYKELKYM</sequence>
<dbReference type="AlphaFoldDB" id="A0A382LZH6"/>
<proteinExistence type="predicted"/>
<accession>A0A382LZH6</accession>
<dbReference type="EMBL" id="UINC01090310">
    <property type="protein sequence ID" value="SVC42134.1"/>
    <property type="molecule type" value="Genomic_DNA"/>
</dbReference>